<feature type="transmembrane region" description="Helical" evidence="10">
    <location>
        <begin position="306"/>
        <end position="330"/>
    </location>
</feature>
<feature type="transmembrane region" description="Helical" evidence="10">
    <location>
        <begin position="183"/>
        <end position="202"/>
    </location>
</feature>
<evidence type="ECO:0000256" key="4">
    <source>
        <dbReference type="ARBA" id="ARBA00022475"/>
    </source>
</evidence>
<dbReference type="Gene3D" id="1.20.1730.10">
    <property type="entry name" value="Sodium/glucose cotransporter"/>
    <property type="match status" value="1"/>
</dbReference>
<keyword evidence="3" id="KW-0813">Transport</keyword>
<comment type="similarity">
    <text evidence="2 9">Belongs to the sodium:solute symporter (SSF) (TC 2.A.21) family.</text>
</comment>
<feature type="transmembrane region" description="Helical" evidence="10">
    <location>
        <begin position="395"/>
        <end position="423"/>
    </location>
</feature>
<gene>
    <name evidence="11" type="ORF">GCM10010347_57040</name>
</gene>
<dbReference type="Pfam" id="PF00474">
    <property type="entry name" value="SSF"/>
    <property type="match status" value="2"/>
</dbReference>
<sequence length="580" mass="60108">MNQTYALTAVTVVVLVTVLVGALGLRISRTTSDFYVASRTVGPRLNAAAISGEYLSAASFLGIAGLVLLQGPEMLWYPVGYTAGYLVLLVLVAAPLRRSGAYTLPDFAEARLESRAVRRIAVLFVVGVGWLYLLPQLQGAGLTLKILTGAPHWVGGVVVATVVTAAVGAGGMRSITFVQAFQYWLKFTALLVPAFFLIGAWAGDGAPRATFDAPAVFREHTAVTAAQDLRISLGEPLTLTVTGQVDGRSYTAQPVTLAAGQHTVRAHALLRFTPDSVVPDARAEAGLGASSWSEPLSGNRHGHQLYATYGLVLATFLGTMGLPHVAVRFYTSPDGRTARRTTLVVLGLVGVFYLLPPVYGALGRIYAPELALTGDADAAVLVLPGRMLGGLLGELLGALLAGGAFAAFLSTASGLTMAVAGVLHQDVLPGRRVRTFRFAVVVAMLVPLVGAVASSDVPVADAVGLAFAVSASSFCPLLVLGIWWRGLTPPGAVAGLVTGGGAALGAVVATRGGLVPAGWTHTLLAWPAVWSVPLGFLTMVTVSLATRSRIPAGTAATLARLHLPEDVVGDRSGGARWTGR</sequence>
<keyword evidence="12" id="KW-1185">Reference proteome</keyword>
<dbReference type="EMBL" id="BMVP01000016">
    <property type="protein sequence ID" value="GHB79089.1"/>
    <property type="molecule type" value="Genomic_DNA"/>
</dbReference>
<feature type="transmembrane region" description="Helical" evidence="10">
    <location>
        <begin position="435"/>
        <end position="453"/>
    </location>
</feature>
<feature type="transmembrane region" description="Helical" evidence="10">
    <location>
        <begin position="45"/>
        <end position="69"/>
    </location>
</feature>
<organism evidence="11 12">
    <name type="scientific">Streptomyces cirratus</name>
    <dbReference type="NCBI Taxonomy" id="68187"/>
    <lineage>
        <taxon>Bacteria</taxon>
        <taxon>Bacillati</taxon>
        <taxon>Actinomycetota</taxon>
        <taxon>Actinomycetes</taxon>
        <taxon>Kitasatosporales</taxon>
        <taxon>Streptomycetaceae</taxon>
        <taxon>Streptomyces</taxon>
    </lineage>
</organism>
<protein>
    <submittedName>
        <fullName evidence="11">Cation acetate symporter</fullName>
    </submittedName>
</protein>
<evidence type="ECO:0000256" key="2">
    <source>
        <dbReference type="ARBA" id="ARBA00006434"/>
    </source>
</evidence>
<reference evidence="12" key="1">
    <citation type="journal article" date="2019" name="Int. J. Syst. Evol. Microbiol.">
        <title>The Global Catalogue of Microorganisms (GCM) 10K type strain sequencing project: providing services to taxonomists for standard genome sequencing and annotation.</title>
        <authorList>
            <consortium name="The Broad Institute Genomics Platform"/>
            <consortium name="The Broad Institute Genome Sequencing Center for Infectious Disease"/>
            <person name="Wu L."/>
            <person name="Ma J."/>
        </authorList>
    </citation>
    <scope>NUCLEOTIDE SEQUENCE [LARGE SCALE GENOMIC DNA]</scope>
    <source>
        <strain evidence="12">JCM 4738</strain>
    </source>
</reference>
<keyword evidence="6" id="KW-0769">Symport</keyword>
<feature type="transmembrane region" description="Helical" evidence="10">
    <location>
        <begin position="6"/>
        <end position="25"/>
    </location>
</feature>
<dbReference type="Proteomes" id="UP000642673">
    <property type="component" value="Unassembled WGS sequence"/>
</dbReference>
<evidence type="ECO:0000256" key="8">
    <source>
        <dbReference type="ARBA" id="ARBA00023136"/>
    </source>
</evidence>
<dbReference type="InterPro" id="IPR050277">
    <property type="entry name" value="Sodium:Solute_Symporter"/>
</dbReference>
<feature type="transmembrane region" description="Helical" evidence="10">
    <location>
        <begin position="75"/>
        <end position="96"/>
    </location>
</feature>
<evidence type="ECO:0000256" key="5">
    <source>
        <dbReference type="ARBA" id="ARBA00022692"/>
    </source>
</evidence>
<evidence type="ECO:0000256" key="1">
    <source>
        <dbReference type="ARBA" id="ARBA00004651"/>
    </source>
</evidence>
<evidence type="ECO:0000256" key="10">
    <source>
        <dbReference type="SAM" id="Phobius"/>
    </source>
</evidence>
<feature type="transmembrane region" description="Helical" evidence="10">
    <location>
        <begin position="116"/>
        <end position="133"/>
    </location>
</feature>
<keyword evidence="8 10" id="KW-0472">Membrane</keyword>
<name>A0ABQ3F4Z7_9ACTN</name>
<dbReference type="InterPro" id="IPR038377">
    <property type="entry name" value="Na/Glc_symporter_sf"/>
</dbReference>
<keyword evidence="5 10" id="KW-0812">Transmembrane</keyword>
<evidence type="ECO:0000256" key="6">
    <source>
        <dbReference type="ARBA" id="ARBA00022847"/>
    </source>
</evidence>
<feature type="transmembrane region" description="Helical" evidence="10">
    <location>
        <begin position="153"/>
        <end position="171"/>
    </location>
</feature>
<proteinExistence type="inferred from homology"/>
<dbReference type="InterPro" id="IPR001734">
    <property type="entry name" value="Na/solute_symporter"/>
</dbReference>
<dbReference type="CDD" id="cd11480">
    <property type="entry name" value="SLC5sbd_u4"/>
    <property type="match status" value="1"/>
</dbReference>
<feature type="transmembrane region" description="Helical" evidence="10">
    <location>
        <begin position="491"/>
        <end position="512"/>
    </location>
</feature>
<feature type="transmembrane region" description="Helical" evidence="10">
    <location>
        <begin position="342"/>
        <end position="362"/>
    </location>
</feature>
<dbReference type="RefSeq" id="WP_190187107.1">
    <property type="nucleotide sequence ID" value="NZ_BMVP01000016.1"/>
</dbReference>
<evidence type="ECO:0000256" key="3">
    <source>
        <dbReference type="ARBA" id="ARBA00022448"/>
    </source>
</evidence>
<feature type="transmembrane region" description="Helical" evidence="10">
    <location>
        <begin position="524"/>
        <end position="545"/>
    </location>
</feature>
<dbReference type="PROSITE" id="PS50283">
    <property type="entry name" value="NA_SOLUT_SYMP_3"/>
    <property type="match status" value="1"/>
</dbReference>
<accession>A0ABQ3F4Z7</accession>
<evidence type="ECO:0000256" key="9">
    <source>
        <dbReference type="RuleBase" id="RU362091"/>
    </source>
</evidence>
<evidence type="ECO:0000313" key="12">
    <source>
        <dbReference type="Proteomes" id="UP000642673"/>
    </source>
</evidence>
<keyword evidence="7 10" id="KW-1133">Transmembrane helix</keyword>
<comment type="caution">
    <text evidence="11">The sequence shown here is derived from an EMBL/GenBank/DDBJ whole genome shotgun (WGS) entry which is preliminary data.</text>
</comment>
<feature type="transmembrane region" description="Helical" evidence="10">
    <location>
        <begin position="465"/>
        <end position="484"/>
    </location>
</feature>
<keyword evidence="4" id="KW-1003">Cell membrane</keyword>
<evidence type="ECO:0000256" key="7">
    <source>
        <dbReference type="ARBA" id="ARBA00022989"/>
    </source>
</evidence>
<dbReference type="PANTHER" id="PTHR48086:SF6">
    <property type="entry name" value="CATION_ACETATE SYMPORTER ACTP"/>
    <property type="match status" value="1"/>
</dbReference>
<dbReference type="PANTHER" id="PTHR48086">
    <property type="entry name" value="SODIUM/PROLINE SYMPORTER-RELATED"/>
    <property type="match status" value="1"/>
</dbReference>
<comment type="subcellular location">
    <subcellularLocation>
        <location evidence="1">Cell membrane</location>
        <topology evidence="1">Multi-pass membrane protein</topology>
    </subcellularLocation>
</comment>
<evidence type="ECO:0000313" key="11">
    <source>
        <dbReference type="EMBL" id="GHB79089.1"/>
    </source>
</evidence>